<name>A0A165ECP9_9BASI</name>
<keyword evidence="2 4" id="KW-0378">Hydrolase</keyword>
<evidence type="ECO:0000256" key="1">
    <source>
        <dbReference type="ARBA" id="ARBA00013260"/>
    </source>
</evidence>
<dbReference type="AlphaFoldDB" id="A0A165ECP9"/>
<comment type="catalytic activity">
    <reaction evidence="3">
        <text>an N-acyl-L-alpha-aminoacyl-tRNA + H2O = an N-acyl-L-amino acid + a tRNA + H(+)</text>
        <dbReference type="Rhea" id="RHEA:54448"/>
        <dbReference type="Rhea" id="RHEA-COMP:10123"/>
        <dbReference type="Rhea" id="RHEA-COMP:13883"/>
        <dbReference type="ChEBI" id="CHEBI:15377"/>
        <dbReference type="ChEBI" id="CHEBI:15378"/>
        <dbReference type="ChEBI" id="CHEBI:59874"/>
        <dbReference type="ChEBI" id="CHEBI:78442"/>
        <dbReference type="ChEBI" id="CHEBI:138191"/>
        <dbReference type="EC" id="3.1.1.29"/>
    </reaction>
</comment>
<dbReference type="SUPFAM" id="SSF102462">
    <property type="entry name" value="Peptidyl-tRNA hydrolase II"/>
    <property type="match status" value="1"/>
</dbReference>
<reference evidence="4 5" key="1">
    <citation type="journal article" date="2016" name="Mol. Biol. Evol.">
        <title>Comparative Genomics of Early-Diverging Mushroom-Forming Fungi Provides Insights into the Origins of Lignocellulose Decay Capabilities.</title>
        <authorList>
            <person name="Nagy L.G."/>
            <person name="Riley R."/>
            <person name="Tritt A."/>
            <person name="Adam C."/>
            <person name="Daum C."/>
            <person name="Floudas D."/>
            <person name="Sun H."/>
            <person name="Yadav J.S."/>
            <person name="Pangilinan J."/>
            <person name="Larsson K.H."/>
            <person name="Matsuura K."/>
            <person name="Barry K."/>
            <person name="Labutti K."/>
            <person name="Kuo R."/>
            <person name="Ohm R.A."/>
            <person name="Bhattacharya S.S."/>
            <person name="Shirouzu T."/>
            <person name="Yoshinaga Y."/>
            <person name="Martin F.M."/>
            <person name="Grigoriev I.V."/>
            <person name="Hibbett D.S."/>
        </authorList>
    </citation>
    <scope>NUCLEOTIDE SEQUENCE [LARGE SCALE GENOMIC DNA]</scope>
    <source>
        <strain evidence="4 5">HHB12733</strain>
    </source>
</reference>
<evidence type="ECO:0000313" key="5">
    <source>
        <dbReference type="Proteomes" id="UP000076842"/>
    </source>
</evidence>
<dbReference type="PANTHER" id="PTHR46194:SF1">
    <property type="entry name" value="PEPTIDYL-TRNA HYDROLASE PTRHD1-RELATED"/>
    <property type="match status" value="1"/>
</dbReference>
<dbReference type="EC" id="3.1.1.29" evidence="1"/>
<dbReference type="EMBL" id="KV424011">
    <property type="protein sequence ID" value="KZT54570.1"/>
    <property type="molecule type" value="Genomic_DNA"/>
</dbReference>
<gene>
    <name evidence="4" type="ORF">CALCODRAFT_485421</name>
</gene>
<dbReference type="Pfam" id="PF01981">
    <property type="entry name" value="PTH2"/>
    <property type="match status" value="1"/>
</dbReference>
<evidence type="ECO:0000313" key="4">
    <source>
        <dbReference type="EMBL" id="KZT54570.1"/>
    </source>
</evidence>
<accession>A0A165ECP9</accession>
<dbReference type="InterPro" id="IPR023476">
    <property type="entry name" value="Pep_tRNA_hydro_II_dom_sf"/>
</dbReference>
<organism evidence="4 5">
    <name type="scientific">Calocera cornea HHB12733</name>
    <dbReference type="NCBI Taxonomy" id="1353952"/>
    <lineage>
        <taxon>Eukaryota</taxon>
        <taxon>Fungi</taxon>
        <taxon>Dikarya</taxon>
        <taxon>Basidiomycota</taxon>
        <taxon>Agaricomycotina</taxon>
        <taxon>Dacrymycetes</taxon>
        <taxon>Dacrymycetales</taxon>
        <taxon>Dacrymycetaceae</taxon>
        <taxon>Calocera</taxon>
    </lineage>
</organism>
<dbReference type="InterPro" id="IPR042237">
    <property type="entry name" value="PTRHD1"/>
</dbReference>
<dbReference type="InterPro" id="IPR002833">
    <property type="entry name" value="PTH2"/>
</dbReference>
<proteinExistence type="predicted"/>
<dbReference type="GO" id="GO:0004045">
    <property type="term" value="F:peptidyl-tRNA hydrolase activity"/>
    <property type="evidence" value="ECO:0007669"/>
    <property type="project" value="UniProtKB-EC"/>
</dbReference>
<dbReference type="PANTHER" id="PTHR46194">
    <property type="entry name" value="PEPTIDYL-TRNA HYDROLASE PTRHD1-RELATED"/>
    <property type="match status" value="1"/>
</dbReference>
<sequence length="146" mass="15851">MSAPNSTDEAALAADTPVVSPQATPLVMQIVVRRDLMDVEKWGVGPLIAQGAHAATAVLYETRELPETQLYLADLPNMRKVVLQTLDAASLLKLSTLLSSANPPVPHHTWLEQPENIPTCIALAPNRREGAIKKALDKAKCRLWQG</sequence>
<keyword evidence="5" id="KW-1185">Reference proteome</keyword>
<dbReference type="Gene3D" id="3.40.1490.10">
    <property type="entry name" value="Bit1"/>
    <property type="match status" value="1"/>
</dbReference>
<dbReference type="InParanoid" id="A0A165ECP9"/>
<dbReference type="OrthoDB" id="201213at2759"/>
<evidence type="ECO:0000256" key="3">
    <source>
        <dbReference type="ARBA" id="ARBA00048707"/>
    </source>
</evidence>
<evidence type="ECO:0000256" key="2">
    <source>
        <dbReference type="ARBA" id="ARBA00022801"/>
    </source>
</evidence>
<dbReference type="Proteomes" id="UP000076842">
    <property type="component" value="Unassembled WGS sequence"/>
</dbReference>
<protein>
    <recommendedName>
        <fullName evidence="1">peptidyl-tRNA hydrolase</fullName>
        <ecNumber evidence="1">3.1.1.29</ecNumber>
    </recommendedName>
</protein>